<keyword evidence="2" id="KW-1185">Reference proteome</keyword>
<dbReference type="Proteomes" id="UP000789901">
    <property type="component" value="Unassembled WGS sequence"/>
</dbReference>
<protein>
    <submittedName>
        <fullName evidence="1">13139_t:CDS:1</fullName>
    </submittedName>
</protein>
<dbReference type="EMBL" id="CAJVQB010010594">
    <property type="protein sequence ID" value="CAG8741254.1"/>
    <property type="molecule type" value="Genomic_DNA"/>
</dbReference>
<organism evidence="1 2">
    <name type="scientific">Gigaspora margarita</name>
    <dbReference type="NCBI Taxonomy" id="4874"/>
    <lineage>
        <taxon>Eukaryota</taxon>
        <taxon>Fungi</taxon>
        <taxon>Fungi incertae sedis</taxon>
        <taxon>Mucoromycota</taxon>
        <taxon>Glomeromycotina</taxon>
        <taxon>Glomeromycetes</taxon>
        <taxon>Diversisporales</taxon>
        <taxon>Gigasporaceae</taxon>
        <taxon>Gigaspora</taxon>
    </lineage>
</organism>
<name>A0ABN7V895_GIGMA</name>
<evidence type="ECO:0000313" key="1">
    <source>
        <dbReference type="EMBL" id="CAG8741254.1"/>
    </source>
</evidence>
<accession>A0ABN7V895</accession>
<comment type="caution">
    <text evidence="1">The sequence shown here is derived from an EMBL/GenBank/DDBJ whole genome shotgun (WGS) entry which is preliminary data.</text>
</comment>
<reference evidence="1 2" key="1">
    <citation type="submission" date="2021-06" db="EMBL/GenBank/DDBJ databases">
        <authorList>
            <person name="Kallberg Y."/>
            <person name="Tangrot J."/>
            <person name="Rosling A."/>
        </authorList>
    </citation>
    <scope>NUCLEOTIDE SEQUENCE [LARGE SCALE GENOMIC DNA]</scope>
    <source>
        <strain evidence="1 2">120-4 pot B 10/14</strain>
    </source>
</reference>
<gene>
    <name evidence="1" type="ORF">GMARGA_LOCUS15406</name>
</gene>
<proteinExistence type="predicted"/>
<evidence type="ECO:0000313" key="2">
    <source>
        <dbReference type="Proteomes" id="UP000789901"/>
    </source>
</evidence>
<sequence>MSKQSKQPTKHSARLLQCTNKPELELLPLVSIKLSEPSQVQKDVIPLTQENNINTNCLLSKLVERFQIFIYLKA</sequence>